<dbReference type="Pfam" id="PF25019">
    <property type="entry name" value="LRR_R13L1-DRL21"/>
    <property type="match status" value="1"/>
</dbReference>
<dbReference type="SUPFAM" id="SSF52058">
    <property type="entry name" value="L domain-like"/>
    <property type="match status" value="2"/>
</dbReference>
<keyword evidence="1" id="KW-0433">Leucine-rich repeat</keyword>
<gene>
    <name evidence="5" type="ORF">PanWU01x14_132250</name>
</gene>
<dbReference type="EMBL" id="JXTB01000105">
    <property type="protein sequence ID" value="PON63315.1"/>
    <property type="molecule type" value="Genomic_DNA"/>
</dbReference>
<dbReference type="Proteomes" id="UP000237105">
    <property type="component" value="Unassembled WGS sequence"/>
</dbReference>
<dbReference type="InterPro" id="IPR056789">
    <property type="entry name" value="LRR_R13L1-DRL21"/>
</dbReference>
<organism evidence="5 6">
    <name type="scientific">Parasponia andersonii</name>
    <name type="common">Sponia andersonii</name>
    <dbReference type="NCBI Taxonomy" id="3476"/>
    <lineage>
        <taxon>Eukaryota</taxon>
        <taxon>Viridiplantae</taxon>
        <taxon>Streptophyta</taxon>
        <taxon>Embryophyta</taxon>
        <taxon>Tracheophyta</taxon>
        <taxon>Spermatophyta</taxon>
        <taxon>Magnoliopsida</taxon>
        <taxon>eudicotyledons</taxon>
        <taxon>Gunneridae</taxon>
        <taxon>Pentapetalae</taxon>
        <taxon>rosids</taxon>
        <taxon>fabids</taxon>
        <taxon>Rosales</taxon>
        <taxon>Cannabaceae</taxon>
        <taxon>Parasponia</taxon>
    </lineage>
</organism>
<proteinExistence type="predicted"/>
<name>A0A2P5CQK4_PARAD</name>
<dbReference type="OrthoDB" id="1193854at2759"/>
<dbReference type="InterPro" id="IPR032675">
    <property type="entry name" value="LRR_dom_sf"/>
</dbReference>
<evidence type="ECO:0000313" key="6">
    <source>
        <dbReference type="Proteomes" id="UP000237105"/>
    </source>
</evidence>
<protein>
    <submittedName>
        <fullName evidence="5">Leucine-rich repeat, typical subtype</fullName>
    </submittedName>
</protein>
<dbReference type="PANTHER" id="PTHR47186:SF13">
    <property type="entry name" value="DISEASE RESISTANCE PROTEIN RGA3"/>
    <property type="match status" value="1"/>
</dbReference>
<dbReference type="PANTHER" id="PTHR47186">
    <property type="entry name" value="LEUCINE-RICH REPEAT-CONTAINING PROTEIN 57"/>
    <property type="match status" value="1"/>
</dbReference>
<keyword evidence="6" id="KW-1185">Reference proteome</keyword>
<feature type="domain" description="Disease resistance protein winged helix" evidence="3">
    <location>
        <begin position="1"/>
        <end position="55"/>
    </location>
</feature>
<dbReference type="AlphaFoldDB" id="A0A2P5CQK4"/>
<reference evidence="6" key="1">
    <citation type="submission" date="2016-06" db="EMBL/GenBank/DDBJ databases">
        <title>Parallel loss of symbiosis genes in relatives of nitrogen-fixing non-legume Parasponia.</title>
        <authorList>
            <person name="Van Velzen R."/>
            <person name="Holmer R."/>
            <person name="Bu F."/>
            <person name="Rutten L."/>
            <person name="Van Zeijl A."/>
            <person name="Liu W."/>
            <person name="Santuari L."/>
            <person name="Cao Q."/>
            <person name="Sharma T."/>
            <person name="Shen D."/>
            <person name="Roswanjaya Y."/>
            <person name="Wardhani T."/>
            <person name="Kalhor M.S."/>
            <person name="Jansen J."/>
            <person name="Van den Hoogen J."/>
            <person name="Gungor B."/>
            <person name="Hartog M."/>
            <person name="Hontelez J."/>
            <person name="Verver J."/>
            <person name="Yang W.-C."/>
            <person name="Schijlen E."/>
            <person name="Repin R."/>
            <person name="Schilthuizen M."/>
            <person name="Schranz E."/>
            <person name="Heidstra R."/>
            <person name="Miyata K."/>
            <person name="Fedorova E."/>
            <person name="Kohlen W."/>
            <person name="Bisseling T."/>
            <person name="Smit S."/>
            <person name="Geurts R."/>
        </authorList>
    </citation>
    <scope>NUCLEOTIDE SEQUENCE [LARGE SCALE GENOMIC DNA]</scope>
    <source>
        <strain evidence="6">cv. WU1-14</strain>
    </source>
</reference>
<evidence type="ECO:0000259" key="3">
    <source>
        <dbReference type="Pfam" id="PF23559"/>
    </source>
</evidence>
<dbReference type="InterPro" id="IPR058922">
    <property type="entry name" value="WHD_DRP"/>
</dbReference>
<evidence type="ECO:0000256" key="1">
    <source>
        <dbReference type="ARBA" id="ARBA00022614"/>
    </source>
</evidence>
<dbReference type="Gene3D" id="3.80.10.10">
    <property type="entry name" value="Ribonuclease Inhibitor"/>
    <property type="match status" value="5"/>
</dbReference>
<comment type="caution">
    <text evidence="5">The sequence shown here is derived from an EMBL/GenBank/DDBJ whole genome shotgun (WGS) entry which is preliminary data.</text>
</comment>
<sequence>MANGFISSKGELEVEEVGNEIFNELYWRSLFVDIEIEASNTLGCFKMHDLVHDLAQSVMEDECGTYDVFNDSPPVLSTRVRHVYTGIGANIAPFKSLRTLISGKYGYMKPINPPFHSKFPSLRAYDLSDLPFTYISSLSSLTHLRYLNLSASRIRILPRSICSLQNLQTLNLRHCYKLERLPKQMSRLRRLRHIVLEGCYSLSHIPPNLGQLTCLRTLSLFVVDERKGCHLDELQGLNLGGRLEIKHLEKVESPLEAEKANLGGKHNLRSLYLCWDKNETESSENAEHILDALQPSPNLTLLDIHCYEGTRFPQWLSSNAMPENLVCINLSDCRNCSELPPLRKLLSLTDLNVSKMNLIQFLDNGSSHHREVPGGFMGLKILSIRDLPNLERLSKGEGSEVFPCLSKLCIHNCPKLTLHSIPSLKELGVSGSCEVLLRSISNLYGLTSLTISYNDQMTSFPRVKLETHFTRLKFLKICQLTKLKEFPVDLFSRLSALETLHIQCCDELECLPEELFQGSSCLRYLSITKCIKLQSLPESFRDLTALQSLVLTDCPELAAEAFPDGLHHFSSFKSLSMSEAHTTTKDGKYHLEAPRPSNKLVQLPEALRHLPSLQFMSIYFFENLAQLPDWLGNLETLQELYLSRDYTKVKFERISDPD</sequence>
<keyword evidence="2" id="KW-0677">Repeat</keyword>
<dbReference type="InterPro" id="IPR003591">
    <property type="entry name" value="Leu-rich_rpt_typical-subtyp"/>
</dbReference>
<dbReference type="SMART" id="SM00369">
    <property type="entry name" value="LRR_TYP"/>
    <property type="match status" value="3"/>
</dbReference>
<evidence type="ECO:0000259" key="4">
    <source>
        <dbReference type="Pfam" id="PF25019"/>
    </source>
</evidence>
<accession>A0A2P5CQK4</accession>
<evidence type="ECO:0000256" key="2">
    <source>
        <dbReference type="ARBA" id="ARBA00022737"/>
    </source>
</evidence>
<evidence type="ECO:0000313" key="5">
    <source>
        <dbReference type="EMBL" id="PON63315.1"/>
    </source>
</evidence>
<dbReference type="Pfam" id="PF23559">
    <property type="entry name" value="WHD_DRP"/>
    <property type="match status" value="1"/>
</dbReference>
<feature type="domain" description="R13L1/DRL21-like LRR repeat region" evidence="4">
    <location>
        <begin position="231"/>
        <end position="356"/>
    </location>
</feature>